<evidence type="ECO:0000256" key="8">
    <source>
        <dbReference type="SAM" id="Coils"/>
    </source>
</evidence>
<keyword evidence="13" id="KW-1185">Reference proteome</keyword>
<dbReference type="SUPFAM" id="SSF47384">
    <property type="entry name" value="Homodimeric domain of signal transducing histidine kinase"/>
    <property type="match status" value="1"/>
</dbReference>
<dbReference type="SMART" id="SM00304">
    <property type="entry name" value="HAMP"/>
    <property type="match status" value="1"/>
</dbReference>
<evidence type="ECO:0000256" key="6">
    <source>
        <dbReference type="ARBA" id="ARBA00022777"/>
    </source>
</evidence>
<dbReference type="InterPro" id="IPR003661">
    <property type="entry name" value="HisK_dim/P_dom"/>
</dbReference>
<comment type="caution">
    <text evidence="12">The sequence shown here is derived from an EMBL/GenBank/DDBJ whole genome shotgun (WGS) entry which is preliminary data.</text>
</comment>
<keyword evidence="8" id="KW-0175">Coiled coil</keyword>
<dbReference type="GO" id="GO:0016036">
    <property type="term" value="P:cellular response to phosphate starvation"/>
    <property type="evidence" value="ECO:0007669"/>
    <property type="project" value="TreeGrafter"/>
</dbReference>
<dbReference type="CDD" id="cd06225">
    <property type="entry name" value="HAMP"/>
    <property type="match status" value="1"/>
</dbReference>
<dbReference type="Gene3D" id="3.30.565.10">
    <property type="entry name" value="Histidine kinase-like ATPase, C-terminal domain"/>
    <property type="match status" value="1"/>
</dbReference>
<evidence type="ECO:0000259" key="10">
    <source>
        <dbReference type="PROSITE" id="PS50109"/>
    </source>
</evidence>
<dbReference type="PROSITE" id="PS50885">
    <property type="entry name" value="HAMP"/>
    <property type="match status" value="1"/>
</dbReference>
<dbReference type="InterPro" id="IPR003594">
    <property type="entry name" value="HATPase_dom"/>
</dbReference>
<keyword evidence="6" id="KW-0418">Kinase</keyword>
<sequence length="484" mass="54995">MFILAISARSLVQIILKQSEGWDTKLLRRIKSSLNAKTFIIIATLLILSGVLIYTLVFIYMPKTYRIELNKRFNANFRTLIETLNEDNGQNTERYLQNFCISNNTSVYVTDKNLNIIYSIQAEGMDANTMPEMTDDNVTFLSGVYKCNGEDYIVSAYAKMDQIDQVSDTLMSLLPFVFIFILGISLLGSLISSRALTKPIIEISKISKKLSELNLTWFCDVKRTDEIGSLAGNLNEMAKKLDKALSDLKSANENLQKEIKRRDDLFMAISHEFKTPVTVMRCDLEGMLHNIGRYKDREKYLKHALQVTESMESLIQEILQVGQIGSDTDMLEKTPTDLYALVYECCNMYQELALKKKIDILCKCDKNVISDVDPSHMLKAVSNIIGNAVHHSPERQTVIVSLKKANETATLTVENTGVHIASDEFDHIFEPFCRVDKSRNRHTGGSGLGLYIVKVILEAHQLHYTFKNTEQGVRFEIIFPLSYN</sequence>
<dbReference type="Proteomes" id="UP000236151">
    <property type="component" value="Unassembled WGS sequence"/>
</dbReference>
<organism evidence="12 13">
    <name type="scientific">Clostridium thermosuccinogenes</name>
    <dbReference type="NCBI Taxonomy" id="84032"/>
    <lineage>
        <taxon>Bacteria</taxon>
        <taxon>Bacillati</taxon>
        <taxon>Bacillota</taxon>
        <taxon>Clostridia</taxon>
        <taxon>Eubacteriales</taxon>
        <taxon>Clostridiaceae</taxon>
        <taxon>Clostridium</taxon>
    </lineage>
</organism>
<dbReference type="PANTHER" id="PTHR45453">
    <property type="entry name" value="PHOSPHATE REGULON SENSOR PROTEIN PHOR"/>
    <property type="match status" value="1"/>
</dbReference>
<keyword evidence="7" id="KW-0902">Two-component regulatory system</keyword>
<evidence type="ECO:0000256" key="4">
    <source>
        <dbReference type="ARBA" id="ARBA00022553"/>
    </source>
</evidence>
<evidence type="ECO:0000256" key="1">
    <source>
        <dbReference type="ARBA" id="ARBA00000085"/>
    </source>
</evidence>
<dbReference type="GO" id="GO:0004721">
    <property type="term" value="F:phosphoprotein phosphatase activity"/>
    <property type="evidence" value="ECO:0007669"/>
    <property type="project" value="TreeGrafter"/>
</dbReference>
<evidence type="ECO:0000313" key="12">
    <source>
        <dbReference type="EMBL" id="PNT96358.1"/>
    </source>
</evidence>
<dbReference type="PROSITE" id="PS50109">
    <property type="entry name" value="HIS_KIN"/>
    <property type="match status" value="1"/>
</dbReference>
<dbReference type="Gene3D" id="1.10.287.130">
    <property type="match status" value="1"/>
</dbReference>
<name>A0A2K2F992_9CLOT</name>
<feature type="domain" description="HAMP" evidence="11">
    <location>
        <begin position="194"/>
        <end position="246"/>
    </location>
</feature>
<evidence type="ECO:0000256" key="7">
    <source>
        <dbReference type="ARBA" id="ARBA00023012"/>
    </source>
</evidence>
<gene>
    <name evidence="12" type="ORF">CDQ84_15350</name>
</gene>
<accession>A0A2K2F992</accession>
<evidence type="ECO:0000256" key="2">
    <source>
        <dbReference type="ARBA" id="ARBA00004370"/>
    </source>
</evidence>
<dbReference type="EMBL" id="NIOJ01000050">
    <property type="protein sequence ID" value="PNT96358.1"/>
    <property type="molecule type" value="Genomic_DNA"/>
</dbReference>
<dbReference type="InterPro" id="IPR036097">
    <property type="entry name" value="HisK_dim/P_sf"/>
</dbReference>
<keyword evidence="9" id="KW-1133">Transmembrane helix</keyword>
<evidence type="ECO:0000256" key="9">
    <source>
        <dbReference type="SAM" id="Phobius"/>
    </source>
</evidence>
<dbReference type="AlphaFoldDB" id="A0A2K2F992"/>
<dbReference type="Pfam" id="PF02518">
    <property type="entry name" value="HATPase_c"/>
    <property type="match status" value="1"/>
</dbReference>
<evidence type="ECO:0000313" key="13">
    <source>
        <dbReference type="Proteomes" id="UP000236151"/>
    </source>
</evidence>
<dbReference type="Gene3D" id="6.10.340.10">
    <property type="match status" value="1"/>
</dbReference>
<dbReference type="InterPro" id="IPR003660">
    <property type="entry name" value="HAMP_dom"/>
</dbReference>
<dbReference type="PRINTS" id="PR00344">
    <property type="entry name" value="BCTRLSENSOR"/>
</dbReference>
<feature type="transmembrane region" description="Helical" evidence="9">
    <location>
        <begin position="38"/>
        <end position="61"/>
    </location>
</feature>
<feature type="coiled-coil region" evidence="8">
    <location>
        <begin position="234"/>
        <end position="265"/>
    </location>
</feature>
<dbReference type="InterPro" id="IPR036890">
    <property type="entry name" value="HATPase_C_sf"/>
</dbReference>
<dbReference type="SUPFAM" id="SSF55874">
    <property type="entry name" value="ATPase domain of HSP90 chaperone/DNA topoisomerase II/histidine kinase"/>
    <property type="match status" value="1"/>
</dbReference>
<dbReference type="GO" id="GO:0005886">
    <property type="term" value="C:plasma membrane"/>
    <property type="evidence" value="ECO:0007669"/>
    <property type="project" value="TreeGrafter"/>
</dbReference>
<dbReference type="KEGG" id="cthd:CDO33_10300"/>
<dbReference type="EC" id="2.7.13.3" evidence="3"/>
<dbReference type="InterPro" id="IPR050351">
    <property type="entry name" value="BphY/WalK/GraS-like"/>
</dbReference>
<keyword evidence="9" id="KW-0472">Membrane</keyword>
<proteinExistence type="predicted"/>
<keyword evidence="9" id="KW-0812">Transmembrane</keyword>
<comment type="subcellular location">
    <subcellularLocation>
        <location evidence="2">Membrane</location>
    </subcellularLocation>
</comment>
<dbReference type="SMART" id="SM00387">
    <property type="entry name" value="HATPase_c"/>
    <property type="match status" value="1"/>
</dbReference>
<protein>
    <recommendedName>
        <fullName evidence="3">histidine kinase</fullName>
        <ecNumber evidence="3">2.7.13.3</ecNumber>
    </recommendedName>
</protein>
<evidence type="ECO:0000256" key="3">
    <source>
        <dbReference type="ARBA" id="ARBA00012438"/>
    </source>
</evidence>
<evidence type="ECO:0000256" key="5">
    <source>
        <dbReference type="ARBA" id="ARBA00022679"/>
    </source>
</evidence>
<keyword evidence="4" id="KW-0597">Phosphoprotein</keyword>
<dbReference type="GO" id="GO:0000155">
    <property type="term" value="F:phosphorelay sensor kinase activity"/>
    <property type="evidence" value="ECO:0007669"/>
    <property type="project" value="InterPro"/>
</dbReference>
<keyword evidence="5" id="KW-0808">Transferase</keyword>
<comment type="catalytic activity">
    <reaction evidence="1">
        <text>ATP + protein L-histidine = ADP + protein N-phospho-L-histidine.</text>
        <dbReference type="EC" id="2.7.13.3"/>
    </reaction>
</comment>
<reference evidence="12 13" key="1">
    <citation type="submission" date="2017-06" db="EMBL/GenBank/DDBJ databases">
        <title>Investigating the central metabolism of Clostridium thermosuccinogenes.</title>
        <authorList>
            <person name="Koendjbiharie J.G."/>
            <person name="van Kranenburg R."/>
        </authorList>
    </citation>
    <scope>NUCLEOTIDE SEQUENCE [LARGE SCALE GENOMIC DNA]</scope>
    <source>
        <strain evidence="12 13">DSM 5806</strain>
    </source>
</reference>
<evidence type="ECO:0000259" key="11">
    <source>
        <dbReference type="PROSITE" id="PS50885"/>
    </source>
</evidence>
<dbReference type="Pfam" id="PF00672">
    <property type="entry name" value="HAMP"/>
    <property type="match status" value="1"/>
</dbReference>
<dbReference type="InterPro" id="IPR004358">
    <property type="entry name" value="Sig_transdc_His_kin-like_C"/>
</dbReference>
<feature type="domain" description="Histidine kinase" evidence="10">
    <location>
        <begin position="268"/>
        <end position="483"/>
    </location>
</feature>
<dbReference type="SMART" id="SM00388">
    <property type="entry name" value="HisKA"/>
    <property type="match status" value="1"/>
</dbReference>
<dbReference type="PANTHER" id="PTHR45453:SF3">
    <property type="entry name" value="HISTIDINE KINASE"/>
    <property type="match status" value="1"/>
</dbReference>
<dbReference type="InterPro" id="IPR005467">
    <property type="entry name" value="His_kinase_dom"/>
</dbReference>
<dbReference type="CDD" id="cd00082">
    <property type="entry name" value="HisKA"/>
    <property type="match status" value="1"/>
</dbReference>
<dbReference type="Pfam" id="PF00512">
    <property type="entry name" value="HisKA"/>
    <property type="match status" value="1"/>
</dbReference>
<dbReference type="SUPFAM" id="SSF158472">
    <property type="entry name" value="HAMP domain-like"/>
    <property type="match status" value="1"/>
</dbReference>
<feature type="transmembrane region" description="Helical" evidence="9">
    <location>
        <begin position="170"/>
        <end position="191"/>
    </location>
</feature>